<keyword evidence="5" id="KW-0645">Protease</keyword>
<evidence type="ECO:0000256" key="10">
    <source>
        <dbReference type="SAM" id="MobiDB-lite"/>
    </source>
</evidence>
<dbReference type="AlphaFoldDB" id="A0A1I8BYJ5"/>
<dbReference type="InterPro" id="IPR018200">
    <property type="entry name" value="USP_CS"/>
</dbReference>
<keyword evidence="7" id="KW-0378">Hydrolase</keyword>
<keyword evidence="6" id="KW-0833">Ubl conjugation pathway</keyword>
<dbReference type="Gene3D" id="3.10.20.90">
    <property type="entry name" value="Phosphatidylinositol 3-kinase Catalytic Subunit, Chain A, domain 1"/>
    <property type="match status" value="1"/>
</dbReference>
<reference evidence="14" key="1">
    <citation type="submission" date="2016-11" db="UniProtKB">
        <authorList>
            <consortium name="WormBaseParasite"/>
        </authorList>
    </citation>
    <scope>IDENTIFICATION</scope>
</reference>
<feature type="compositionally biased region" description="Basic and acidic residues" evidence="10">
    <location>
        <begin position="704"/>
        <end position="725"/>
    </location>
</feature>
<keyword evidence="8" id="KW-0788">Thiol protease</keyword>
<keyword evidence="9" id="KW-0539">Nucleus</keyword>
<dbReference type="InterPro" id="IPR029071">
    <property type="entry name" value="Ubiquitin-like_domsf"/>
</dbReference>
<dbReference type="InterPro" id="IPR001394">
    <property type="entry name" value="Peptidase_C19_UCH"/>
</dbReference>
<feature type="domain" description="Ubiquitin-like" evidence="11">
    <location>
        <begin position="1094"/>
        <end position="1155"/>
    </location>
</feature>
<dbReference type="OMA" id="IYERVIC"/>
<dbReference type="Gene3D" id="3.90.70.10">
    <property type="entry name" value="Cysteine proteinases"/>
    <property type="match status" value="1"/>
</dbReference>
<comment type="catalytic activity">
    <reaction evidence="1">
        <text>Thiol-dependent hydrolysis of ester, thioester, amide, peptide and isopeptide bonds formed by the C-terminal Gly of ubiquitin (a 76-residue protein attached to proteins as an intracellular targeting signal).</text>
        <dbReference type="EC" id="3.4.19.12"/>
    </reaction>
</comment>
<dbReference type="WBParaSite" id="MhA1_Contig788.frz3.gene4">
    <property type="protein sequence ID" value="MhA1_Contig788.frz3.gene4"/>
    <property type="gene ID" value="MhA1_Contig788.frz3.gene4"/>
</dbReference>
<dbReference type="EC" id="3.4.19.12" evidence="4"/>
<dbReference type="PROSITE" id="PS00972">
    <property type="entry name" value="USP_1"/>
    <property type="match status" value="1"/>
</dbReference>
<dbReference type="GO" id="GO:0005829">
    <property type="term" value="C:cytosol"/>
    <property type="evidence" value="ECO:0007669"/>
    <property type="project" value="TreeGrafter"/>
</dbReference>
<dbReference type="Proteomes" id="UP000095281">
    <property type="component" value="Unplaced"/>
</dbReference>
<comment type="similarity">
    <text evidence="3">Belongs to the peptidase C19 family.</text>
</comment>
<feature type="compositionally biased region" description="Low complexity" evidence="10">
    <location>
        <begin position="779"/>
        <end position="797"/>
    </location>
</feature>
<dbReference type="InterPro" id="IPR000626">
    <property type="entry name" value="Ubiquitin-like_dom"/>
</dbReference>
<sequence length="1200" mass="138945">MSGYHRKRGTNKKKDTNQLDDDLIALDKVDLDACWRIYNLNESGCEAHIPPNPKTRNCRLNPFCIYRLGLEKFDKCLQAQKVEASSSNSEPLTRRNPNLQPCGLVNYGNFCYVNSFLQIWFNDLRFRQCVYDWRADPFWEKPVESKLDIQDVMCCLQRLFLTLELTPFETTDAKEFCQLLRLDNQQQDVQEFHTLFFDTIEKNLLFHPNGERIQTSIRQLFQSRMRQTISCECGHSTNAESEYRSLFIIIDGFNSLITAIESFFKAELLADYKCSNCGEQGKSVKTMEYTTLPQVLIIQLNRYVFKGSNERHHKLKTVMQYPRLLKANKLKPDALFNDEYELCAVMIHEGNNTHCGHYYDLIRDPYTKQWFTYNDKVLHVQLEKRAPGYEGHREPKENSGRPTADQKGCYALIYQRRPAYTAADVMSSSKKLNMPPDEIVQEVKNKLESDFIRESKEANRSMQLWESRVSSRHSYLNDLFRELEVKDGNILLEQPEEISFLPTSLLTNLFSNEYEAVKEMHNLNEIDNTLINNNMEEGEIYSFDYADYEYIYAPEPLNSVKITLCKHGKVPLDIVKKGELKAVKTVGLKRLISDFNVQWKLQMPDNDDELMTNIDGIDDFRLLTGADLCSECVKDLKLEANFRRSLIITEKTLSDAFKSLQKRTHDPSRPSPFPLLSPPEDSVWVSVDHLKRFKKIALTQMEKSGRLSKNAEEDPPAEKRLRAGSDIEEDIVEDGELPEEHRQSTSNVFQSSSDIQIVSEYINNSPMCENVTLRNRRPSSSLDLDNNNENEPPNSSNIYNKNDSFAPLERVESLSVTEIPDDGTIRFNEDLLCKHGRLSYKPKRAWLTKDEWGVLKSNFMEFANPFSCSSQECPDCIEEYNVLSEVRQSNLDQLQKLLNEINPLLKNLLTRKWSPDELGLTYKFMLCSDFHSKMKNITNRSKQKQIVEIPRICQDCILCQHGRPYLPLLPSENKEENNLLFDQVLEAGLDQKQSKKQPNGVPLMEDEWQQLVDAYIRHVPEQPEPNPILFQEDGHYMEFCDDCHNQYFMNEEQKRYMYPDGAEIWVKLKDDESEEQLQAKAAGPGTSSSSYTTRRVAMRSNMYKFKMRSTQTVTDLKLQLMQKTKQSPNDQLLYMNNKALENDQTLGTARVAANNYDNPLVLIVQQRRVEDLENSTSSSSGGNTTTRQLEKGFRDTALSA</sequence>
<dbReference type="PROSITE" id="PS50235">
    <property type="entry name" value="USP_3"/>
    <property type="match status" value="1"/>
</dbReference>
<feature type="region of interest" description="Disordered" evidence="10">
    <location>
        <begin position="777"/>
        <end position="802"/>
    </location>
</feature>
<dbReference type="PANTHER" id="PTHR24006:SF722">
    <property type="entry name" value="UBIQUITIN CARBOXYL-TERMINAL HYDROLASE 48"/>
    <property type="match status" value="1"/>
</dbReference>
<evidence type="ECO:0000256" key="7">
    <source>
        <dbReference type="ARBA" id="ARBA00022801"/>
    </source>
</evidence>
<proteinExistence type="inferred from homology"/>
<evidence type="ECO:0000256" key="3">
    <source>
        <dbReference type="ARBA" id="ARBA00009085"/>
    </source>
</evidence>
<dbReference type="SUPFAM" id="SSF54236">
    <property type="entry name" value="Ubiquitin-like"/>
    <property type="match status" value="1"/>
</dbReference>
<feature type="compositionally biased region" description="Low complexity" evidence="10">
    <location>
        <begin position="1174"/>
        <end position="1186"/>
    </location>
</feature>
<dbReference type="Pfam" id="PF24543">
    <property type="entry name" value="Usp-48"/>
    <property type="match status" value="1"/>
</dbReference>
<name>A0A1I8BYJ5_MELHA</name>
<keyword evidence="13" id="KW-1185">Reference proteome</keyword>
<accession>A0A1I8BYJ5</accession>
<dbReference type="InterPro" id="IPR050164">
    <property type="entry name" value="Peptidase_C19"/>
</dbReference>
<comment type="subcellular location">
    <subcellularLocation>
        <location evidence="2">Nucleus</location>
    </subcellularLocation>
</comment>
<feature type="domain" description="USP" evidence="12">
    <location>
        <begin position="102"/>
        <end position="417"/>
    </location>
</feature>
<organism evidence="13 14">
    <name type="scientific">Meloidogyne hapla</name>
    <name type="common">Root-knot nematode worm</name>
    <dbReference type="NCBI Taxonomy" id="6305"/>
    <lineage>
        <taxon>Eukaryota</taxon>
        <taxon>Metazoa</taxon>
        <taxon>Ecdysozoa</taxon>
        <taxon>Nematoda</taxon>
        <taxon>Chromadorea</taxon>
        <taxon>Rhabditida</taxon>
        <taxon>Tylenchina</taxon>
        <taxon>Tylenchomorpha</taxon>
        <taxon>Tylenchoidea</taxon>
        <taxon>Meloidogynidae</taxon>
        <taxon>Meloidogyninae</taxon>
        <taxon>Meloidogyne</taxon>
    </lineage>
</organism>
<evidence type="ECO:0000256" key="8">
    <source>
        <dbReference type="ARBA" id="ARBA00022807"/>
    </source>
</evidence>
<evidence type="ECO:0000256" key="1">
    <source>
        <dbReference type="ARBA" id="ARBA00000707"/>
    </source>
</evidence>
<dbReference type="GO" id="GO:0004843">
    <property type="term" value="F:cysteine-type deubiquitinase activity"/>
    <property type="evidence" value="ECO:0007669"/>
    <property type="project" value="UniProtKB-EC"/>
</dbReference>
<dbReference type="SUPFAM" id="SSF54001">
    <property type="entry name" value="Cysteine proteinases"/>
    <property type="match status" value="1"/>
</dbReference>
<feature type="region of interest" description="Disordered" evidence="10">
    <location>
        <begin position="704"/>
        <end position="729"/>
    </location>
</feature>
<dbReference type="PROSITE" id="PS00973">
    <property type="entry name" value="USP_2"/>
    <property type="match status" value="1"/>
</dbReference>
<dbReference type="GO" id="GO:0005634">
    <property type="term" value="C:nucleus"/>
    <property type="evidence" value="ECO:0007669"/>
    <property type="project" value="UniProtKB-SubCell"/>
</dbReference>
<evidence type="ECO:0000256" key="2">
    <source>
        <dbReference type="ARBA" id="ARBA00004123"/>
    </source>
</evidence>
<feature type="region of interest" description="Disordered" evidence="10">
    <location>
        <begin position="1172"/>
        <end position="1200"/>
    </location>
</feature>
<dbReference type="InterPro" id="IPR038765">
    <property type="entry name" value="Papain-like_cys_pep_sf"/>
</dbReference>
<dbReference type="InterPro" id="IPR057775">
    <property type="entry name" value="USP48_dom"/>
</dbReference>
<evidence type="ECO:0000259" key="11">
    <source>
        <dbReference type="PROSITE" id="PS50053"/>
    </source>
</evidence>
<dbReference type="Pfam" id="PF00443">
    <property type="entry name" value="UCH"/>
    <property type="match status" value="1"/>
</dbReference>
<dbReference type="Pfam" id="PF00240">
    <property type="entry name" value="ubiquitin"/>
    <property type="match status" value="1"/>
</dbReference>
<dbReference type="GO" id="GO:0016579">
    <property type="term" value="P:protein deubiquitination"/>
    <property type="evidence" value="ECO:0007669"/>
    <property type="project" value="InterPro"/>
</dbReference>
<dbReference type="InterPro" id="IPR028889">
    <property type="entry name" value="USP"/>
</dbReference>
<evidence type="ECO:0000313" key="14">
    <source>
        <dbReference type="WBParaSite" id="MhA1_Contig788.frz3.gene4"/>
    </source>
</evidence>
<evidence type="ECO:0000256" key="6">
    <source>
        <dbReference type="ARBA" id="ARBA00022786"/>
    </source>
</evidence>
<evidence type="ECO:0000256" key="5">
    <source>
        <dbReference type="ARBA" id="ARBA00022670"/>
    </source>
</evidence>
<protein>
    <recommendedName>
        <fullName evidence="4">ubiquitinyl hydrolase 1</fullName>
        <ecNumber evidence="4">3.4.19.12</ecNumber>
    </recommendedName>
</protein>
<evidence type="ECO:0000256" key="9">
    <source>
        <dbReference type="ARBA" id="ARBA00023242"/>
    </source>
</evidence>
<evidence type="ECO:0000313" key="13">
    <source>
        <dbReference type="Proteomes" id="UP000095281"/>
    </source>
</evidence>
<evidence type="ECO:0000256" key="4">
    <source>
        <dbReference type="ARBA" id="ARBA00012759"/>
    </source>
</evidence>
<evidence type="ECO:0000259" key="12">
    <source>
        <dbReference type="PROSITE" id="PS50235"/>
    </source>
</evidence>
<dbReference type="PANTHER" id="PTHR24006">
    <property type="entry name" value="UBIQUITIN CARBOXYL-TERMINAL HYDROLASE"/>
    <property type="match status" value="1"/>
</dbReference>
<dbReference type="GO" id="GO:0006508">
    <property type="term" value="P:proteolysis"/>
    <property type="evidence" value="ECO:0007669"/>
    <property type="project" value="UniProtKB-KW"/>
</dbReference>
<dbReference type="PROSITE" id="PS50053">
    <property type="entry name" value="UBIQUITIN_2"/>
    <property type="match status" value="1"/>
</dbReference>